<dbReference type="InterPro" id="IPR001296">
    <property type="entry name" value="Glyco_trans_1"/>
</dbReference>
<gene>
    <name evidence="3" type="ORF">GNP35_14955</name>
</gene>
<sequence length="287" mass="32012">MHCDHGRGGDDPAGKNKFNNRFRQLISKFIDHYIVVSYDLYRWVTEALKISESKVQLIFNGVTVEKDVAVKQVAGKQVVTNGSSENQTSEHQTSENQTSVTSASGNAPFVITTVGRLDPIKNQKLLLSAFDLAKKTYPNWENVKLQLAGNGPIYQELVDFNNSLSSAKDVEFLGFRSDVADILSKTDLFALSSNYEAMPMTILEAMALKVPVITTNVGGIAKFIDESHAWFVESKNVESYAETLNNILLDEQARLQKTGVAHQLVFDNYSMDKMVDAYLGLYQVELR</sequence>
<dbReference type="Pfam" id="PF00534">
    <property type="entry name" value="Glycos_transf_1"/>
    <property type="match status" value="1"/>
</dbReference>
<evidence type="ECO:0000256" key="1">
    <source>
        <dbReference type="SAM" id="MobiDB-lite"/>
    </source>
</evidence>
<dbReference type="PANTHER" id="PTHR12526">
    <property type="entry name" value="GLYCOSYLTRANSFERASE"/>
    <property type="match status" value="1"/>
</dbReference>
<dbReference type="Proteomes" id="UP000439994">
    <property type="component" value="Unassembled WGS sequence"/>
</dbReference>
<dbReference type="AlphaFoldDB" id="A0A6N8FFA9"/>
<feature type="region of interest" description="Disordered" evidence="1">
    <location>
        <begin position="80"/>
        <end position="102"/>
    </location>
</feature>
<dbReference type="Gene3D" id="3.40.50.2000">
    <property type="entry name" value="Glycogen Phosphorylase B"/>
    <property type="match status" value="2"/>
</dbReference>
<organism evidence="3 4">
    <name type="scientific">Psychrosphaera haliotis</name>
    <dbReference type="NCBI Taxonomy" id="555083"/>
    <lineage>
        <taxon>Bacteria</taxon>
        <taxon>Pseudomonadati</taxon>
        <taxon>Pseudomonadota</taxon>
        <taxon>Gammaproteobacteria</taxon>
        <taxon>Alteromonadales</taxon>
        <taxon>Pseudoalteromonadaceae</taxon>
        <taxon>Psychrosphaera</taxon>
    </lineage>
</organism>
<dbReference type="GO" id="GO:0016757">
    <property type="term" value="F:glycosyltransferase activity"/>
    <property type="evidence" value="ECO:0007669"/>
    <property type="project" value="InterPro"/>
</dbReference>
<evidence type="ECO:0000259" key="2">
    <source>
        <dbReference type="Pfam" id="PF00534"/>
    </source>
</evidence>
<dbReference type="GO" id="GO:1901135">
    <property type="term" value="P:carbohydrate derivative metabolic process"/>
    <property type="evidence" value="ECO:0007669"/>
    <property type="project" value="UniProtKB-ARBA"/>
</dbReference>
<comment type="caution">
    <text evidence="3">The sequence shown here is derived from an EMBL/GenBank/DDBJ whole genome shotgun (WGS) entry which is preliminary data.</text>
</comment>
<dbReference type="SUPFAM" id="SSF53756">
    <property type="entry name" value="UDP-Glycosyltransferase/glycogen phosphorylase"/>
    <property type="match status" value="1"/>
</dbReference>
<keyword evidence="3" id="KW-0808">Transferase</keyword>
<feature type="domain" description="Glycosyl transferase family 1" evidence="2">
    <location>
        <begin position="106"/>
        <end position="254"/>
    </location>
</feature>
<proteinExistence type="predicted"/>
<accession>A0A6N8FFA9</accession>
<dbReference type="OrthoDB" id="9775208at2"/>
<dbReference type="PANTHER" id="PTHR12526:SF630">
    <property type="entry name" value="GLYCOSYLTRANSFERASE"/>
    <property type="match status" value="1"/>
</dbReference>
<reference evidence="3 4" key="1">
    <citation type="submission" date="2019-11" db="EMBL/GenBank/DDBJ databases">
        <title>P. haliotis isolates from Z. marina roots.</title>
        <authorList>
            <person name="Cohen M."/>
            <person name="Jospin G."/>
            <person name="Eisen J.A."/>
            <person name="Coil D.A."/>
        </authorList>
    </citation>
    <scope>NUCLEOTIDE SEQUENCE [LARGE SCALE GENOMIC DNA]</scope>
    <source>
        <strain evidence="3 4">UCD-MCMsp1aY</strain>
    </source>
</reference>
<keyword evidence="4" id="KW-1185">Reference proteome</keyword>
<protein>
    <submittedName>
        <fullName evidence="3">Glycosyltransferase</fullName>
    </submittedName>
</protein>
<name>A0A6N8FFA9_9GAMM</name>
<dbReference type="RefSeq" id="WP_155697076.1">
    <property type="nucleotide sequence ID" value="NZ_WOCD01000005.1"/>
</dbReference>
<dbReference type="EMBL" id="WOCD01000005">
    <property type="protein sequence ID" value="MUH73670.1"/>
    <property type="molecule type" value="Genomic_DNA"/>
</dbReference>
<evidence type="ECO:0000313" key="4">
    <source>
        <dbReference type="Proteomes" id="UP000439994"/>
    </source>
</evidence>
<evidence type="ECO:0000313" key="3">
    <source>
        <dbReference type="EMBL" id="MUH73670.1"/>
    </source>
</evidence>